<comment type="caution">
    <text evidence="1">The sequence shown here is derived from an EMBL/GenBank/DDBJ whole genome shotgun (WGS) entry which is preliminary data.</text>
</comment>
<accession>A0ACB7UP48</accession>
<dbReference type="EC" id="2.7.11.1" evidence="1"/>
<protein>
    <submittedName>
        <fullName evidence="1">Non-specific serine/threonine protein kinase protein</fullName>
        <ecNumber evidence="1">2.7.11.1</ecNumber>
    </submittedName>
</protein>
<reference evidence="2" key="1">
    <citation type="journal article" date="2022" name="Nat. Commun.">
        <title>Chromosome evolution and the genetic basis of agronomically important traits in greater yam.</title>
        <authorList>
            <person name="Bredeson J.V."/>
            <person name="Lyons J.B."/>
            <person name="Oniyinde I.O."/>
            <person name="Okereke N.R."/>
            <person name="Kolade O."/>
            <person name="Nnabue I."/>
            <person name="Nwadili C.O."/>
            <person name="Hribova E."/>
            <person name="Parker M."/>
            <person name="Nwogha J."/>
            <person name="Shu S."/>
            <person name="Carlson J."/>
            <person name="Kariba R."/>
            <person name="Muthemba S."/>
            <person name="Knop K."/>
            <person name="Barton G.J."/>
            <person name="Sherwood A.V."/>
            <person name="Lopez-Montes A."/>
            <person name="Asiedu R."/>
            <person name="Jamnadass R."/>
            <person name="Muchugi A."/>
            <person name="Goodstein D."/>
            <person name="Egesi C.N."/>
            <person name="Featherston J."/>
            <person name="Asfaw A."/>
            <person name="Simpson G.G."/>
            <person name="Dolezel J."/>
            <person name="Hendre P.S."/>
            <person name="Van Deynze A."/>
            <person name="Kumar P.L."/>
            <person name="Obidiegwu J.E."/>
            <person name="Bhattacharjee R."/>
            <person name="Rokhsar D.S."/>
        </authorList>
    </citation>
    <scope>NUCLEOTIDE SEQUENCE [LARGE SCALE GENOMIC DNA]</scope>
    <source>
        <strain evidence="2">cv. TDa95/00328</strain>
    </source>
</reference>
<keyword evidence="1" id="KW-0418">Kinase</keyword>
<organism evidence="1 2">
    <name type="scientific">Dioscorea alata</name>
    <name type="common">Purple yam</name>
    <dbReference type="NCBI Taxonomy" id="55571"/>
    <lineage>
        <taxon>Eukaryota</taxon>
        <taxon>Viridiplantae</taxon>
        <taxon>Streptophyta</taxon>
        <taxon>Embryophyta</taxon>
        <taxon>Tracheophyta</taxon>
        <taxon>Spermatophyta</taxon>
        <taxon>Magnoliopsida</taxon>
        <taxon>Liliopsida</taxon>
        <taxon>Dioscoreales</taxon>
        <taxon>Dioscoreaceae</taxon>
        <taxon>Dioscorea</taxon>
    </lineage>
</organism>
<sequence>MLGDGQEIAVKRLAKTSVQGLVEFKNEVLLIAKLQHRNLVRLLACCIEGEERILVYEYMPNKSLDFFLFAKSKDEVLIWQTRFKIIMGIARGLLYLHQDSRLRVIHRDLKASNILLDKEMNPKISDFGMARIFGGDEAEGNTMKVVGTYGYMSPEYAMDGIFSQKSDMFSFGVLVLEIITGKKNRGVYSSAPYKNLLDHVWSSWKEGNSLQIVDESLGSSYNMNEVVRCINVGLLCVQDHPGERPLMSSVLLMLSGDKAILPYPKEPGFIVRNVPYQMESVSSKPTSSTTYEMSTTLIEGR</sequence>
<dbReference type="Proteomes" id="UP000827976">
    <property type="component" value="Chromosome 15"/>
</dbReference>
<keyword evidence="2" id="KW-1185">Reference proteome</keyword>
<keyword evidence="1" id="KW-0723">Serine/threonine-protein kinase</keyword>
<gene>
    <name evidence="1" type="ORF">IHE45_15G123200</name>
</gene>
<keyword evidence="1" id="KW-0808">Transferase</keyword>
<evidence type="ECO:0000313" key="1">
    <source>
        <dbReference type="EMBL" id="KAH7662277.1"/>
    </source>
</evidence>
<evidence type="ECO:0000313" key="2">
    <source>
        <dbReference type="Proteomes" id="UP000827976"/>
    </source>
</evidence>
<dbReference type="EMBL" id="CM037025">
    <property type="protein sequence ID" value="KAH7662277.1"/>
    <property type="molecule type" value="Genomic_DNA"/>
</dbReference>
<proteinExistence type="predicted"/>
<name>A0ACB7UP48_DIOAL</name>